<dbReference type="InterPro" id="IPR011330">
    <property type="entry name" value="Glyco_hydro/deAcase_b/a-brl"/>
</dbReference>
<keyword evidence="4" id="KW-1185">Reference proteome</keyword>
<evidence type="ECO:0000313" key="4">
    <source>
        <dbReference type="Proteomes" id="UP000233375"/>
    </source>
</evidence>
<dbReference type="Pfam" id="PF01522">
    <property type="entry name" value="Polysacc_deac_1"/>
    <property type="match status" value="1"/>
</dbReference>
<sequence length="279" mass="32403">MEEKQEKKSPKSKVLIYGTSIFFVFLTGIFILNILAEKTEGSMRKQVGTLQEKKIYHEPLPKDNALINEQKKTAARKLQAEEKHKKVVYLTFDDGPSAASSSILAQLKKYNAKATFFYLEPNMETYSNIVIQAHKEGHSIGLHGVTHNVKKVYATTTSVVEEMDTTNEELEKIIDQKSMLIRTPYGSKPYMNEKSIKNVEKAGYLIWDWDIDSRDWYYQDKRYVKDTIKQLNSLKDRTPVILMHERQATAKQLSQLLDYLDKQGYEFKAINEYMEPVHF</sequence>
<dbReference type="Gene3D" id="3.20.20.370">
    <property type="entry name" value="Glycoside hydrolase/deacetylase"/>
    <property type="match status" value="1"/>
</dbReference>
<dbReference type="PANTHER" id="PTHR10587">
    <property type="entry name" value="GLYCOSYL TRANSFERASE-RELATED"/>
    <property type="match status" value="1"/>
</dbReference>
<gene>
    <name evidence="3" type="ORF">CWS01_18365</name>
</gene>
<reference evidence="3 4" key="1">
    <citation type="journal article" date="2003" name="Int. J. Syst. Evol. Microbiol.">
        <title>Bacillus nealsonii sp. nov., isolated from a spacecraft-assembly facility, whose spores are gamma-radiation resistant.</title>
        <authorList>
            <person name="Venkateswaran K."/>
            <person name="Kempf M."/>
            <person name="Chen F."/>
            <person name="Satomi M."/>
            <person name="Nicholson W."/>
            <person name="Kern R."/>
        </authorList>
    </citation>
    <scope>NUCLEOTIDE SEQUENCE [LARGE SCALE GENOMIC DNA]</scope>
    <source>
        <strain evidence="3 4">FO-92</strain>
    </source>
</reference>
<dbReference type="EMBL" id="PISE01000045">
    <property type="protein sequence ID" value="PKG22263.1"/>
    <property type="molecule type" value="Genomic_DNA"/>
</dbReference>
<dbReference type="GO" id="GO:0016810">
    <property type="term" value="F:hydrolase activity, acting on carbon-nitrogen (but not peptide) bonds"/>
    <property type="evidence" value="ECO:0007669"/>
    <property type="project" value="InterPro"/>
</dbReference>
<feature type="transmembrane region" description="Helical" evidence="1">
    <location>
        <begin position="14"/>
        <end position="36"/>
    </location>
</feature>
<proteinExistence type="predicted"/>
<dbReference type="SUPFAM" id="SSF88713">
    <property type="entry name" value="Glycoside hydrolase/deacetylase"/>
    <property type="match status" value="1"/>
</dbReference>
<dbReference type="AlphaFoldDB" id="A0A2N0YYD1"/>
<dbReference type="CDD" id="cd10944">
    <property type="entry name" value="CE4_SmPgdA_like"/>
    <property type="match status" value="1"/>
</dbReference>
<protein>
    <submittedName>
        <fullName evidence="3">Polysaccharide deacetylase</fullName>
    </submittedName>
</protein>
<keyword evidence="1" id="KW-1133">Transmembrane helix</keyword>
<dbReference type="PANTHER" id="PTHR10587:SF125">
    <property type="entry name" value="POLYSACCHARIDE DEACETYLASE YHEN-RELATED"/>
    <property type="match status" value="1"/>
</dbReference>
<accession>A0A2N0YYD1</accession>
<feature type="domain" description="NodB homology" evidence="2">
    <location>
        <begin position="86"/>
        <end position="268"/>
    </location>
</feature>
<dbReference type="InterPro" id="IPR002509">
    <property type="entry name" value="NODB_dom"/>
</dbReference>
<name>A0A2N0YYD1_9BACI</name>
<evidence type="ECO:0000313" key="3">
    <source>
        <dbReference type="EMBL" id="PKG22263.1"/>
    </source>
</evidence>
<dbReference type="Proteomes" id="UP000233375">
    <property type="component" value="Unassembled WGS sequence"/>
</dbReference>
<dbReference type="OrthoDB" id="258610at2"/>
<dbReference type="InterPro" id="IPR050248">
    <property type="entry name" value="Polysacc_deacetylase_ArnD"/>
</dbReference>
<organism evidence="3 4">
    <name type="scientific">Niallia nealsonii</name>
    <dbReference type="NCBI Taxonomy" id="115979"/>
    <lineage>
        <taxon>Bacteria</taxon>
        <taxon>Bacillati</taxon>
        <taxon>Bacillota</taxon>
        <taxon>Bacilli</taxon>
        <taxon>Bacillales</taxon>
        <taxon>Bacillaceae</taxon>
        <taxon>Niallia</taxon>
    </lineage>
</organism>
<keyword evidence="1" id="KW-0472">Membrane</keyword>
<evidence type="ECO:0000259" key="2">
    <source>
        <dbReference type="PROSITE" id="PS51677"/>
    </source>
</evidence>
<keyword evidence="1" id="KW-0812">Transmembrane</keyword>
<dbReference type="PROSITE" id="PS51677">
    <property type="entry name" value="NODB"/>
    <property type="match status" value="1"/>
</dbReference>
<comment type="caution">
    <text evidence="3">The sequence shown here is derived from an EMBL/GenBank/DDBJ whole genome shotgun (WGS) entry which is preliminary data.</text>
</comment>
<evidence type="ECO:0000256" key="1">
    <source>
        <dbReference type="SAM" id="Phobius"/>
    </source>
</evidence>
<dbReference type="GO" id="GO:0005975">
    <property type="term" value="P:carbohydrate metabolic process"/>
    <property type="evidence" value="ECO:0007669"/>
    <property type="project" value="InterPro"/>
</dbReference>
<dbReference type="RefSeq" id="WP_101178660.1">
    <property type="nucleotide sequence ID" value="NZ_PISE01000045.1"/>
</dbReference>